<evidence type="ECO:0000313" key="2">
    <source>
        <dbReference type="EMBL" id="KIW03480.1"/>
    </source>
</evidence>
<accession>A0A0D2AA91</accession>
<reference evidence="2 3" key="1">
    <citation type="submission" date="2015-01" db="EMBL/GenBank/DDBJ databases">
        <title>The Genome Sequence of Ochroconis gallopava CBS43764.</title>
        <authorList>
            <consortium name="The Broad Institute Genomics Platform"/>
            <person name="Cuomo C."/>
            <person name="de Hoog S."/>
            <person name="Gorbushina A."/>
            <person name="Stielow B."/>
            <person name="Teixiera M."/>
            <person name="Abouelleil A."/>
            <person name="Chapman S.B."/>
            <person name="Priest M."/>
            <person name="Young S.K."/>
            <person name="Wortman J."/>
            <person name="Nusbaum C."/>
            <person name="Birren B."/>
        </authorList>
    </citation>
    <scope>NUCLEOTIDE SEQUENCE [LARGE SCALE GENOMIC DNA]</scope>
    <source>
        <strain evidence="2 3">CBS 43764</strain>
    </source>
</reference>
<dbReference type="InParanoid" id="A0A0D2AA91"/>
<evidence type="ECO:0000256" key="1">
    <source>
        <dbReference type="SAM" id="MobiDB-lite"/>
    </source>
</evidence>
<organism evidence="2 3">
    <name type="scientific">Verruconis gallopava</name>
    <dbReference type="NCBI Taxonomy" id="253628"/>
    <lineage>
        <taxon>Eukaryota</taxon>
        <taxon>Fungi</taxon>
        <taxon>Dikarya</taxon>
        <taxon>Ascomycota</taxon>
        <taxon>Pezizomycotina</taxon>
        <taxon>Dothideomycetes</taxon>
        <taxon>Pleosporomycetidae</taxon>
        <taxon>Venturiales</taxon>
        <taxon>Sympoventuriaceae</taxon>
        <taxon>Verruconis</taxon>
    </lineage>
</organism>
<name>A0A0D2AA91_9PEZI</name>
<feature type="region of interest" description="Disordered" evidence="1">
    <location>
        <begin position="382"/>
        <end position="402"/>
    </location>
</feature>
<keyword evidence="3" id="KW-1185">Reference proteome</keyword>
<gene>
    <name evidence="2" type="ORF">PV09_05247</name>
</gene>
<dbReference type="VEuPathDB" id="FungiDB:PV09_05247"/>
<dbReference type="AlphaFoldDB" id="A0A0D2AA91"/>
<dbReference type="HOGENOM" id="CLU_685509_0_0_1"/>
<dbReference type="EMBL" id="KN847544">
    <property type="protein sequence ID" value="KIW03480.1"/>
    <property type="molecule type" value="Genomic_DNA"/>
</dbReference>
<evidence type="ECO:0000313" key="3">
    <source>
        <dbReference type="Proteomes" id="UP000053259"/>
    </source>
</evidence>
<sequence>MLDAERRRTWMKERSREDQWLREAYDTMTRWPENVHDVYQGYRSAVQRQSQLVENESLASSFCDLLRRFPRLHTLREAPWYEGWFDPPHVRSDGTLDEISWYVDMLKPKDDILFKSEDLEEEWDGVHVFRSSILKARTLASQLFFAAASTIASSGTGKALSLRKISVTITLDGWYTLAAENSTDEDSVKYRAIMRTLLRDIETSNISGLKELRLVVASRVSEDELKQLLARLRNLLDSGASLTDLTLRIQTSLTDDFDMLVDFGQARMPCLKSLELIGATTTDQSLWTLLRNHATTLRSLSFREVFFAFSCCTWSRFLLAVPKYLSLDHFDADCIVDSGDPYHRQGWIGPHSTSLPGLKEYICSNGPWLGLLSLMDEAGCESDNDAEQADSGWDWSERPTAI</sequence>
<dbReference type="GeneID" id="27313220"/>
<protein>
    <submittedName>
        <fullName evidence="2">Uncharacterized protein</fullName>
    </submittedName>
</protein>
<proteinExistence type="predicted"/>
<dbReference type="Proteomes" id="UP000053259">
    <property type="component" value="Unassembled WGS sequence"/>
</dbReference>
<dbReference type="RefSeq" id="XP_016213349.1">
    <property type="nucleotide sequence ID" value="XM_016358730.1"/>
</dbReference>